<comment type="caution">
    <text evidence="15">The sequence shown here is derived from an EMBL/GenBank/DDBJ whole genome shotgun (WGS) entry which is preliminary data.</text>
</comment>
<dbReference type="PANTHER" id="PTHR22851">
    <property type="entry name" value="U3 SMALL NUCLEOLAR RNA U3 SNORNA ASSOCIATED PROTEIN"/>
    <property type="match status" value="1"/>
</dbReference>
<reference evidence="15" key="1">
    <citation type="submission" date="2021-06" db="EMBL/GenBank/DDBJ databases">
        <authorList>
            <person name="Kallberg Y."/>
            <person name="Tangrot J."/>
            <person name="Rosling A."/>
        </authorList>
    </citation>
    <scope>NUCLEOTIDE SEQUENCE</scope>
    <source>
        <strain evidence="15">MT106</strain>
    </source>
</reference>
<dbReference type="Pfam" id="PF16755">
    <property type="entry name" value="Beta-prop_NUP159_NUP214"/>
    <property type="match status" value="1"/>
</dbReference>
<accession>A0A9N8YMZ9</accession>
<dbReference type="InterPro" id="IPR020472">
    <property type="entry name" value="WD40_PAC1"/>
</dbReference>
<gene>
    <name evidence="15" type="ORF">AGERDE_LOCUS455</name>
</gene>
<feature type="repeat" description="WD" evidence="11">
    <location>
        <begin position="85"/>
        <end position="127"/>
    </location>
</feature>
<dbReference type="InterPro" id="IPR019775">
    <property type="entry name" value="WD40_repeat_CS"/>
</dbReference>
<keyword evidence="16" id="KW-1185">Reference proteome</keyword>
<keyword evidence="8" id="KW-0539">Nucleus</keyword>
<dbReference type="SUPFAM" id="SSF47954">
    <property type="entry name" value="Cyclin-like"/>
    <property type="match status" value="2"/>
</dbReference>
<dbReference type="GO" id="GO:0000462">
    <property type="term" value="P:maturation of SSU-rRNA from tricistronic rRNA transcript (SSU-rRNA, 5.8S rRNA, LSU-rRNA)"/>
    <property type="evidence" value="ECO:0007669"/>
    <property type="project" value="TreeGrafter"/>
</dbReference>
<evidence type="ECO:0000256" key="3">
    <source>
        <dbReference type="ARBA" id="ARBA00021762"/>
    </source>
</evidence>
<dbReference type="PROSITE" id="PS50294">
    <property type="entry name" value="WD_REPEATS_REGION"/>
    <property type="match status" value="3"/>
</dbReference>
<feature type="repeat" description="WD" evidence="11">
    <location>
        <begin position="340"/>
        <end position="381"/>
    </location>
</feature>
<evidence type="ECO:0000256" key="5">
    <source>
        <dbReference type="ARBA" id="ARBA00022574"/>
    </source>
</evidence>
<proteinExistence type="inferred from homology"/>
<dbReference type="Pfam" id="PF16899">
    <property type="entry name" value="Cyclin_C_2"/>
    <property type="match status" value="1"/>
</dbReference>
<dbReference type="InterPro" id="IPR006671">
    <property type="entry name" value="Cyclin_N"/>
</dbReference>
<dbReference type="InterPro" id="IPR007287">
    <property type="entry name" value="Sof1"/>
</dbReference>
<dbReference type="PROSITE" id="PS50082">
    <property type="entry name" value="WD_REPEATS_2"/>
    <property type="match status" value="4"/>
</dbReference>
<dbReference type="EMBL" id="CAJVPL010000022">
    <property type="protein sequence ID" value="CAG8434978.1"/>
    <property type="molecule type" value="Genomic_DNA"/>
</dbReference>
<dbReference type="CDD" id="cd20525">
    <property type="entry name" value="CYCLIN_CCNH_rpt2"/>
    <property type="match status" value="1"/>
</dbReference>
<dbReference type="InterPro" id="IPR013763">
    <property type="entry name" value="Cyclin-like_dom"/>
</dbReference>
<dbReference type="CDD" id="cd00200">
    <property type="entry name" value="WD40"/>
    <property type="match status" value="1"/>
</dbReference>
<keyword evidence="6" id="KW-0677">Repeat</keyword>
<organism evidence="15 16">
    <name type="scientific">Ambispora gerdemannii</name>
    <dbReference type="NCBI Taxonomy" id="144530"/>
    <lineage>
        <taxon>Eukaryota</taxon>
        <taxon>Fungi</taxon>
        <taxon>Fungi incertae sedis</taxon>
        <taxon>Mucoromycota</taxon>
        <taxon>Glomeromycotina</taxon>
        <taxon>Glomeromycetes</taxon>
        <taxon>Archaeosporales</taxon>
        <taxon>Ambisporaceae</taxon>
        <taxon>Ambispora</taxon>
    </lineage>
</organism>
<evidence type="ECO:0000256" key="12">
    <source>
        <dbReference type="SAM" id="Coils"/>
    </source>
</evidence>
<evidence type="ECO:0000256" key="10">
    <source>
        <dbReference type="ARBA" id="ARBA00032239"/>
    </source>
</evidence>
<feature type="repeat" description="WD" evidence="11">
    <location>
        <begin position="128"/>
        <end position="160"/>
    </location>
</feature>
<evidence type="ECO:0000256" key="1">
    <source>
        <dbReference type="ARBA" id="ARBA00004604"/>
    </source>
</evidence>
<evidence type="ECO:0000256" key="9">
    <source>
        <dbReference type="ARBA" id="ARBA00023274"/>
    </source>
</evidence>
<dbReference type="PRINTS" id="PR00320">
    <property type="entry name" value="GPROTEINBRPT"/>
</dbReference>
<feature type="compositionally biased region" description="Polar residues" evidence="13">
    <location>
        <begin position="476"/>
        <end position="517"/>
    </location>
</feature>
<dbReference type="Pfam" id="PF00400">
    <property type="entry name" value="WD40"/>
    <property type="match status" value="3"/>
</dbReference>
<evidence type="ECO:0000256" key="11">
    <source>
        <dbReference type="PROSITE-ProRule" id="PRU00221"/>
    </source>
</evidence>
<keyword evidence="4" id="KW-0813">Transport</keyword>
<evidence type="ECO:0000256" key="8">
    <source>
        <dbReference type="ARBA" id="ARBA00023242"/>
    </source>
</evidence>
<evidence type="ECO:0000256" key="7">
    <source>
        <dbReference type="ARBA" id="ARBA00023127"/>
    </source>
</evidence>
<keyword evidence="5 11" id="KW-0853">WD repeat</keyword>
<dbReference type="Pfam" id="PF04158">
    <property type="entry name" value="Sof1"/>
    <property type="match status" value="1"/>
</dbReference>
<dbReference type="FunFam" id="2.130.10.10:FF:000132">
    <property type="entry name" value="DDB1- and CUL4-associated factor 13"/>
    <property type="match status" value="1"/>
</dbReference>
<dbReference type="OrthoDB" id="10249065at2759"/>
<dbReference type="Gene3D" id="1.10.472.10">
    <property type="entry name" value="Cyclin-like"/>
    <property type="match status" value="2"/>
</dbReference>
<keyword evidence="9" id="KW-0687">Ribonucleoprotein</keyword>
<keyword evidence="7" id="KW-0195">Cyclin</keyword>
<dbReference type="InterPro" id="IPR039462">
    <property type="entry name" value="Nup159/Nup146_N"/>
</dbReference>
<dbReference type="SMART" id="SM00320">
    <property type="entry name" value="WD40"/>
    <property type="match status" value="6"/>
</dbReference>
<feature type="domain" description="Cyclin-like" evidence="14">
    <location>
        <begin position="543"/>
        <end position="630"/>
    </location>
</feature>
<evidence type="ECO:0000259" key="14">
    <source>
        <dbReference type="SMART" id="SM00385"/>
    </source>
</evidence>
<dbReference type="AlphaFoldDB" id="A0A9N8YMZ9"/>
<sequence>MILLFIEHSRATTYKAICVIDNPSIQNVLSRSTEEYTRDRSTDLHKIKRNFNPALHPFEKAREYTRALNAVKLERLFAKPFIGALSGHADGVYCLAKHPQKLSTVLSGSGDGEIRLWDLAARETRWKINAHKGIVKGVCCSSKGDSYLSCGIDKTVKLWNPSESYDEPVNTYLGKYAFNAIDHHRSEPIFATSGSQIDIWHEERSDPIKTIKWGEDTINTVKFNQTEVNVLASCGTDRSIIMYDLRTNSSLTKLVLQLKTNAIAWNPMEAFNFAVANEDQNCYIYDMRKMDIAMNVLKDHVGALLDVDFSPTGEELVTGSYDRTIRIFRAREGRSRDVYHTKRMQRIFCVKYSMDAKFLLSGSDDGNVRLWKVGASEKLGAKDYRERAFLEYSGKLKDRFKNLPEIRRISRHRNIPMEIKNAQKKKQIMLDAQKRKEENVRKHSKKDLREQANKSGVERVKKNISEELKLAETAPPKSQNGSPTQHYQNSPLPQSHQNSPLPASLQNSPRPSYTNSPRHGGVSPEDIQFLTADEEMVICQYYEMIIQQIPATEFSEQMRATAIVFMKRFYLRNTVMDYHPKMIMLASLFLAAKCENSTIGHEEFRTLMEKTSRVNLAKETLFQLELALSQSMNYEYAVHHPHKSTYGLYLDMQSYSKDIKKMQKVYEKSKDHIKQSLLTDLTFLYQPSQIAMGCMRLASRSPKIGFDFDAYIREKFSGVQSKHSKNVSEQQLKSLFEILDDIEKAIESYTPVDRKKAQEYDLKLRSCKNPAKNPASYISQKRKAIEKEEREAKRLKKQAANKAYQEELELVFLSQDSSFKAEH</sequence>
<evidence type="ECO:0000313" key="16">
    <source>
        <dbReference type="Proteomes" id="UP000789831"/>
    </source>
</evidence>
<comment type="similarity">
    <text evidence="2">Belongs to the WD repeat DCAF13/WDSOF1 family.</text>
</comment>
<dbReference type="PANTHER" id="PTHR22851:SF0">
    <property type="entry name" value="DDB1- AND CUL4-ASSOCIATED FACTOR 13"/>
    <property type="match status" value="1"/>
</dbReference>
<feature type="region of interest" description="Disordered" evidence="13">
    <location>
        <begin position="433"/>
        <end position="524"/>
    </location>
</feature>
<evidence type="ECO:0000256" key="6">
    <source>
        <dbReference type="ARBA" id="ARBA00022737"/>
    </source>
</evidence>
<dbReference type="CDD" id="cd20524">
    <property type="entry name" value="CYCLIN_CCNH_rpt1"/>
    <property type="match status" value="1"/>
</dbReference>
<feature type="compositionally biased region" description="Basic and acidic residues" evidence="13">
    <location>
        <begin position="433"/>
        <end position="470"/>
    </location>
</feature>
<evidence type="ECO:0000256" key="4">
    <source>
        <dbReference type="ARBA" id="ARBA00022448"/>
    </source>
</evidence>
<name>A0A9N8YMZ9_9GLOM</name>
<evidence type="ECO:0000256" key="13">
    <source>
        <dbReference type="SAM" id="MobiDB-lite"/>
    </source>
</evidence>
<dbReference type="InterPro" id="IPR015943">
    <property type="entry name" value="WD40/YVTN_repeat-like_dom_sf"/>
</dbReference>
<dbReference type="InterPro" id="IPR001680">
    <property type="entry name" value="WD40_rpt"/>
</dbReference>
<dbReference type="GO" id="GO:0032040">
    <property type="term" value="C:small-subunit processome"/>
    <property type="evidence" value="ECO:0007669"/>
    <property type="project" value="TreeGrafter"/>
</dbReference>
<feature type="coiled-coil region" evidence="12">
    <location>
        <begin position="778"/>
        <end position="805"/>
    </location>
</feature>
<dbReference type="InterPro" id="IPR051733">
    <property type="entry name" value="WD_repeat_DCAF13/WDSOF1"/>
</dbReference>
<dbReference type="Pfam" id="PF00134">
    <property type="entry name" value="Cyclin_N"/>
    <property type="match status" value="1"/>
</dbReference>
<dbReference type="SUPFAM" id="SSF50978">
    <property type="entry name" value="WD40 repeat-like"/>
    <property type="match status" value="1"/>
</dbReference>
<dbReference type="InterPro" id="IPR036915">
    <property type="entry name" value="Cyclin-like_sf"/>
</dbReference>
<dbReference type="PROSITE" id="PS00678">
    <property type="entry name" value="WD_REPEATS_1"/>
    <property type="match status" value="1"/>
</dbReference>
<dbReference type="InterPro" id="IPR031658">
    <property type="entry name" value="Cyclin_C_2"/>
</dbReference>
<evidence type="ECO:0000256" key="2">
    <source>
        <dbReference type="ARBA" id="ARBA00005649"/>
    </source>
</evidence>
<evidence type="ECO:0000313" key="15">
    <source>
        <dbReference type="EMBL" id="CAG8434978.1"/>
    </source>
</evidence>
<protein>
    <recommendedName>
        <fullName evidence="3">DDB1- and CUL4-associated factor 13</fullName>
    </recommendedName>
    <alternativeName>
        <fullName evidence="10">WD repeat and SOF domain-containing protein 1</fullName>
    </alternativeName>
</protein>
<dbReference type="InterPro" id="IPR036322">
    <property type="entry name" value="WD40_repeat_dom_sf"/>
</dbReference>
<comment type="subcellular location">
    <subcellularLocation>
        <location evidence="1">Nucleus</location>
        <location evidence="1">Nucleolus</location>
    </subcellularLocation>
</comment>
<feature type="repeat" description="WD" evidence="11">
    <location>
        <begin position="297"/>
        <end position="338"/>
    </location>
</feature>
<dbReference type="SMART" id="SM00385">
    <property type="entry name" value="CYCLIN"/>
    <property type="match status" value="1"/>
</dbReference>
<dbReference type="Gene3D" id="2.130.10.10">
    <property type="entry name" value="YVTN repeat-like/Quinoprotein amine dehydrogenase"/>
    <property type="match status" value="2"/>
</dbReference>
<keyword evidence="12" id="KW-0175">Coiled coil</keyword>
<dbReference type="Proteomes" id="UP000789831">
    <property type="component" value="Unassembled WGS sequence"/>
</dbReference>